<dbReference type="EMBL" id="GL380500">
    <property type="protein sequence ID" value="EGT56906.1"/>
    <property type="molecule type" value="Genomic_DNA"/>
</dbReference>
<dbReference type="InParanoid" id="G0PHR1"/>
<feature type="compositionally biased region" description="Polar residues" evidence="1">
    <location>
        <begin position="48"/>
        <end position="69"/>
    </location>
</feature>
<feature type="compositionally biased region" description="Basic and acidic residues" evidence="1">
    <location>
        <begin position="221"/>
        <end position="231"/>
    </location>
</feature>
<feature type="compositionally biased region" description="Polar residues" evidence="1">
    <location>
        <begin position="1"/>
        <end position="13"/>
    </location>
</feature>
<evidence type="ECO:0000256" key="1">
    <source>
        <dbReference type="SAM" id="MobiDB-lite"/>
    </source>
</evidence>
<feature type="compositionally biased region" description="Polar residues" evidence="1">
    <location>
        <begin position="156"/>
        <end position="166"/>
    </location>
</feature>
<dbReference type="AlphaFoldDB" id="G0PHR1"/>
<feature type="compositionally biased region" description="Polar residues" evidence="1">
    <location>
        <begin position="240"/>
        <end position="262"/>
    </location>
</feature>
<proteinExistence type="predicted"/>
<dbReference type="OrthoDB" id="5908787at2759"/>
<dbReference type="FunCoup" id="G0PHR1">
    <property type="interactions" value="399"/>
</dbReference>
<gene>
    <name evidence="2" type="ORF">CAEBREN_28184</name>
</gene>
<dbReference type="Proteomes" id="UP000008068">
    <property type="component" value="Unassembled WGS sequence"/>
</dbReference>
<feature type="region of interest" description="Disordered" evidence="1">
    <location>
        <begin position="1"/>
        <end position="187"/>
    </location>
</feature>
<accession>G0PHR1</accession>
<feature type="compositionally biased region" description="Low complexity" evidence="1">
    <location>
        <begin position="125"/>
        <end position="146"/>
    </location>
</feature>
<dbReference type="HOGENOM" id="CLU_552342_0_0_1"/>
<evidence type="ECO:0000313" key="3">
    <source>
        <dbReference type="Proteomes" id="UP000008068"/>
    </source>
</evidence>
<keyword evidence="3" id="KW-1185">Reference proteome</keyword>
<feature type="compositionally biased region" description="Basic and acidic residues" evidence="1">
    <location>
        <begin position="80"/>
        <end position="93"/>
    </location>
</feature>
<sequence>MGDQPQESNQQLPPSAKHAQSDIPANSRTNKTAGKTHVPVIDIDSFSPGPQSPSQTRRPNQRMVSTQDARFSDVAPRNLRSRDASGKFMKNSDKNLPTQAANSSSKSKKSGSKHDVIRVNHRTIGKSNGNNGNNNGNRNQQGNNKRGLPKEPVSRDQPTLLCTASPTKKAPPQIIAGDSKNALDIEEPTKEIAVKEQDTSSRDDSIAQNVVQEKSIVNITPKKEKDVHSIKEEEEAEKSLSGQPAVNDNSIIARSPSPTIQNDTEKIEADIGIKSTTSTPNSAQVVKCDNSKPPATQVIESPKSSCIDLTPTKFENIELHQQAEATIKRLAAEFDGKRKFKMFLPNAFNDASTESTIGELYGRFSVRDVTVHYTKNGERFGSGTMRVIEENTERVRNWAPERDWRALRMMPLRKRDINRLAGDMVKIYFEFGFSWTEEKIESFQRKIRELSNATELQIFYNLSGQCMKTGFAEMTYAMADKIEATTMFHESKTE</sequence>
<evidence type="ECO:0000313" key="2">
    <source>
        <dbReference type="EMBL" id="EGT56906.1"/>
    </source>
</evidence>
<protein>
    <submittedName>
        <fullName evidence="2">Uncharacterized protein</fullName>
    </submittedName>
</protein>
<name>G0PHR1_CAEBE</name>
<feature type="compositionally biased region" description="Polar residues" evidence="1">
    <location>
        <begin position="23"/>
        <end position="33"/>
    </location>
</feature>
<dbReference type="eggNOG" id="ENOG502TINY">
    <property type="taxonomic scope" value="Eukaryota"/>
</dbReference>
<organism evidence="3">
    <name type="scientific">Caenorhabditis brenneri</name>
    <name type="common">Nematode worm</name>
    <dbReference type="NCBI Taxonomy" id="135651"/>
    <lineage>
        <taxon>Eukaryota</taxon>
        <taxon>Metazoa</taxon>
        <taxon>Ecdysozoa</taxon>
        <taxon>Nematoda</taxon>
        <taxon>Chromadorea</taxon>
        <taxon>Rhabditida</taxon>
        <taxon>Rhabditina</taxon>
        <taxon>Rhabditomorpha</taxon>
        <taxon>Rhabditoidea</taxon>
        <taxon>Rhabditidae</taxon>
        <taxon>Peloderinae</taxon>
        <taxon>Caenorhabditis</taxon>
    </lineage>
</organism>
<feature type="region of interest" description="Disordered" evidence="1">
    <location>
        <begin position="219"/>
        <end position="263"/>
    </location>
</feature>
<reference evidence="3" key="1">
    <citation type="submission" date="2011-07" db="EMBL/GenBank/DDBJ databases">
        <authorList>
            <consortium name="Caenorhabditis brenneri Sequencing and Analysis Consortium"/>
            <person name="Wilson R.K."/>
        </authorList>
    </citation>
    <scope>NUCLEOTIDE SEQUENCE [LARGE SCALE GENOMIC DNA]</scope>
    <source>
        <strain evidence="3">PB2801</strain>
    </source>
</reference>